<sequence>MTSRSAVPGLALPFRAFASSSLVSLLTTPTADSSSSASAATGVSPGTRLLPSSLMKRAWSFLERESPAGGLRSDALCCGCSPSSIALCCLTIPASGTSPQLDSCSKGHCWASTRRDVGLPKSASALRALGGVVAVGGSKWRAPETTRSVSRSTSLTASTTDGVLAL</sequence>
<accession>A0A6B0UZG3</accession>
<reference evidence="1" key="1">
    <citation type="submission" date="2019-12" db="EMBL/GenBank/DDBJ databases">
        <title>An insight into the sialome of adult female Ixodes ricinus ticks feeding for 6 days.</title>
        <authorList>
            <person name="Perner J."/>
            <person name="Ribeiro J.M.C."/>
        </authorList>
    </citation>
    <scope>NUCLEOTIDE SEQUENCE</scope>
    <source>
        <strain evidence="1">Semi-engorged</strain>
        <tissue evidence="1">Salivary glands</tissue>
    </source>
</reference>
<name>A0A6B0UZG3_IXORI</name>
<dbReference type="EMBL" id="GIFC01012495">
    <property type="protein sequence ID" value="MXU94578.1"/>
    <property type="molecule type" value="Transcribed_RNA"/>
</dbReference>
<proteinExistence type="predicted"/>
<dbReference type="AlphaFoldDB" id="A0A6B0UZG3"/>
<organism evidence="1">
    <name type="scientific">Ixodes ricinus</name>
    <name type="common">Common tick</name>
    <name type="synonym">Acarus ricinus</name>
    <dbReference type="NCBI Taxonomy" id="34613"/>
    <lineage>
        <taxon>Eukaryota</taxon>
        <taxon>Metazoa</taxon>
        <taxon>Ecdysozoa</taxon>
        <taxon>Arthropoda</taxon>
        <taxon>Chelicerata</taxon>
        <taxon>Arachnida</taxon>
        <taxon>Acari</taxon>
        <taxon>Parasitiformes</taxon>
        <taxon>Ixodida</taxon>
        <taxon>Ixodoidea</taxon>
        <taxon>Ixodidae</taxon>
        <taxon>Ixodinae</taxon>
        <taxon>Ixodes</taxon>
    </lineage>
</organism>
<evidence type="ECO:0000313" key="1">
    <source>
        <dbReference type="EMBL" id="MXU94578.1"/>
    </source>
</evidence>
<protein>
    <submittedName>
        <fullName evidence="1">Putative secreted protein</fullName>
    </submittedName>
</protein>